<comment type="catalytic activity">
    <reaction evidence="2">
        <text>Ni(II)-pyridinium-3,5-bisthiocarboxylate mononucleotide = pyridinium-3,5-bisthiocarboxylate mononucleotide + Ni(2+)</text>
        <dbReference type="Rhea" id="RHEA:54784"/>
        <dbReference type="ChEBI" id="CHEBI:49786"/>
        <dbReference type="ChEBI" id="CHEBI:137372"/>
        <dbReference type="ChEBI" id="CHEBI:137373"/>
        <dbReference type="EC" id="4.99.1.12"/>
    </reaction>
</comment>
<dbReference type="EC" id="4.99.1.12" evidence="2"/>
<feature type="compositionally biased region" description="Low complexity" evidence="3">
    <location>
        <begin position="460"/>
        <end position="475"/>
    </location>
</feature>
<keyword evidence="2" id="KW-0456">Lyase</keyword>
<dbReference type="OrthoDB" id="9765625at2"/>
<evidence type="ECO:0000256" key="1">
    <source>
        <dbReference type="ARBA" id="ARBA00022596"/>
    </source>
</evidence>
<feature type="compositionally biased region" description="Gly residues" evidence="3">
    <location>
        <begin position="273"/>
        <end position="283"/>
    </location>
</feature>
<keyword evidence="1 2" id="KW-0533">Nickel</keyword>
<proteinExistence type="inferred from homology"/>
<gene>
    <name evidence="2" type="primary">larC</name>
    <name evidence="4" type="ORF">SAMN05216267_1002211</name>
</gene>
<reference evidence="4 5" key="1">
    <citation type="submission" date="2016-10" db="EMBL/GenBank/DDBJ databases">
        <authorList>
            <person name="de Groot N.N."/>
        </authorList>
    </citation>
    <scope>NUCLEOTIDE SEQUENCE [LARGE SCALE GENOMIC DNA]</scope>
    <source>
        <strain evidence="4 5">CGMCC 4.2026</strain>
    </source>
</reference>
<dbReference type="AlphaFoldDB" id="A0A1H8EHJ2"/>
<comment type="similarity">
    <text evidence="2">Belongs to the LarC family.</text>
</comment>
<feature type="region of interest" description="Disordered" evidence="3">
    <location>
        <begin position="244"/>
        <end position="285"/>
    </location>
</feature>
<dbReference type="GO" id="GO:0016151">
    <property type="term" value="F:nickel cation binding"/>
    <property type="evidence" value="ECO:0007669"/>
    <property type="project" value="UniProtKB-UniRule"/>
</dbReference>
<evidence type="ECO:0000256" key="3">
    <source>
        <dbReference type="SAM" id="MobiDB-lite"/>
    </source>
</evidence>
<keyword evidence="5" id="KW-1185">Reference proteome</keyword>
<dbReference type="STRING" id="310780.SAMN05216267_1002211"/>
<dbReference type="PANTHER" id="PTHR36566">
    <property type="entry name" value="NICKEL INSERTION PROTEIN-RELATED"/>
    <property type="match status" value="1"/>
</dbReference>
<dbReference type="HAMAP" id="MF_01074">
    <property type="entry name" value="LarC"/>
    <property type="match status" value="1"/>
</dbReference>
<organism evidence="4 5">
    <name type="scientific">Actinacidiphila rubida</name>
    <dbReference type="NCBI Taxonomy" id="310780"/>
    <lineage>
        <taxon>Bacteria</taxon>
        <taxon>Bacillati</taxon>
        <taxon>Actinomycetota</taxon>
        <taxon>Actinomycetes</taxon>
        <taxon>Kitasatosporales</taxon>
        <taxon>Streptomycetaceae</taxon>
        <taxon>Actinacidiphila</taxon>
    </lineage>
</organism>
<sequence>MAAAAWFDCSSGASGDMLMGALLDAGASLETLQRAVDAVVPGAVRLRTERVVRGGLAATKAHVDTEPGPAHRTWRSVRALLADAPLAAPVRDTALSVFARLARAEAAVHGVPADDVHFHEVGALDAIADVTAVCAAHHELGITEATSTPLVLGQGRVTAAHGSIPVPVPAVLRLAADHGAPVRSGDQPFEMCTPTGAALLLTLCGSWGAMPLLRVRGVGMGAGTRDLPHSPNVVRVVLGRPVTTAGGGNGAAADGQAEGEAGREAQGDADGPVGPGGGEGGGEPRLTDAVVVDANVDDLDPRVWPYVLSRLLASGAADAWLTPIVMKKGRPAHTLSVLCPPSRLAALRDVVLTETSTLGLREYRVGKHELARHFATVSLDGRPVRIKFARHRGRLVNGQPEYEDVAAAAAALGIPLKTALARASAKAQELAPSSAAWSAAIPAPSPAEDGGEHVQGGTGPAIPGTAAGAPPARHP</sequence>
<dbReference type="GO" id="GO:0051604">
    <property type="term" value="P:protein maturation"/>
    <property type="evidence" value="ECO:0007669"/>
    <property type="project" value="UniProtKB-UniRule"/>
</dbReference>
<evidence type="ECO:0000313" key="4">
    <source>
        <dbReference type="EMBL" id="SEN18943.1"/>
    </source>
</evidence>
<evidence type="ECO:0000313" key="5">
    <source>
        <dbReference type="Proteomes" id="UP000181951"/>
    </source>
</evidence>
<name>A0A1H8EHJ2_9ACTN</name>
<dbReference type="Proteomes" id="UP000181951">
    <property type="component" value="Unassembled WGS sequence"/>
</dbReference>
<dbReference type="RefSeq" id="WP_075016147.1">
    <property type="nucleotide sequence ID" value="NZ_FODD01000002.1"/>
</dbReference>
<dbReference type="EMBL" id="FODD01000002">
    <property type="protein sequence ID" value="SEN18943.1"/>
    <property type="molecule type" value="Genomic_DNA"/>
</dbReference>
<dbReference type="InterPro" id="IPR002822">
    <property type="entry name" value="Ni_insertion"/>
</dbReference>
<dbReference type="Pfam" id="PF01969">
    <property type="entry name" value="Ni_insertion"/>
    <property type="match status" value="1"/>
</dbReference>
<dbReference type="Gene3D" id="3.30.70.1380">
    <property type="entry name" value="Transcriptional regulatory protein pf0864 domain like"/>
    <property type="match status" value="1"/>
</dbReference>
<accession>A0A1H8EHJ2</accession>
<dbReference type="PANTHER" id="PTHR36566:SF1">
    <property type="entry name" value="PYRIDINIUM-3,5-BISTHIOCARBOXYLIC ACID MONONUCLEOTIDE NICKEL INSERTION PROTEIN"/>
    <property type="match status" value="1"/>
</dbReference>
<protein>
    <recommendedName>
        <fullName evidence="2">Pyridinium-3,5-bisthiocarboxylic acid mononucleotide nickel insertion protein</fullName>
        <shortName evidence="2">P2TMN nickel insertion protein</shortName>
        <ecNumber evidence="2">4.99.1.12</ecNumber>
    </recommendedName>
    <alternativeName>
        <fullName evidence="2">Nickel-pincer cofactor biosynthesis protein LarC</fullName>
    </alternativeName>
</protein>
<comment type="function">
    <text evidence="2">Involved in the biosynthesis of a nickel-pincer cofactor ((SCS)Ni(II) pincer complex). Binds Ni(2+), and functions in nickel delivery to pyridinium-3,5-bisthiocarboxylic acid mononucleotide (P2TMN), to form the mature cofactor. Is thus probably required for the activation of nickel-pincer cofactor-dependent enzymes.</text>
</comment>
<dbReference type="Gene3D" id="3.10.20.300">
    <property type="entry name" value="mk0293 like domain"/>
    <property type="match status" value="1"/>
</dbReference>
<dbReference type="GO" id="GO:0016829">
    <property type="term" value="F:lyase activity"/>
    <property type="evidence" value="ECO:0007669"/>
    <property type="project" value="UniProtKB-UniRule"/>
</dbReference>
<feature type="region of interest" description="Disordered" evidence="3">
    <location>
        <begin position="437"/>
        <end position="475"/>
    </location>
</feature>
<dbReference type="NCBIfam" id="TIGR00299">
    <property type="entry name" value="nickel pincer cofactor biosynthesis protein LarC"/>
    <property type="match status" value="1"/>
</dbReference>
<evidence type="ECO:0000256" key="2">
    <source>
        <dbReference type="HAMAP-Rule" id="MF_01074"/>
    </source>
</evidence>